<dbReference type="SUPFAM" id="SSF51735">
    <property type="entry name" value="NAD(P)-binding Rossmann-fold domains"/>
    <property type="match status" value="1"/>
</dbReference>
<dbReference type="PANTHER" id="PTHR42687">
    <property type="entry name" value="L-THREONINE 3-DEHYDROGENASE"/>
    <property type="match status" value="1"/>
</dbReference>
<evidence type="ECO:0000256" key="1">
    <source>
        <dbReference type="ARBA" id="ARBA00007637"/>
    </source>
</evidence>
<evidence type="ECO:0000259" key="2">
    <source>
        <dbReference type="Pfam" id="PF01370"/>
    </source>
</evidence>
<proteinExistence type="inferred from homology"/>
<comment type="similarity">
    <text evidence="1">Belongs to the NAD(P)-dependent epimerase/dehydratase family.</text>
</comment>
<dbReference type="GO" id="GO:0006567">
    <property type="term" value="P:L-threonine catabolic process"/>
    <property type="evidence" value="ECO:0007669"/>
    <property type="project" value="TreeGrafter"/>
</dbReference>
<name>A0A540VEC2_9CHLR</name>
<comment type="caution">
    <text evidence="3">The sequence shown here is derived from an EMBL/GenBank/DDBJ whole genome shotgun (WGS) entry which is preliminary data.</text>
</comment>
<dbReference type="Gene3D" id="3.40.50.720">
    <property type="entry name" value="NAD(P)-binding Rossmann-like Domain"/>
    <property type="match status" value="1"/>
</dbReference>
<dbReference type="InParanoid" id="A0A540VEC2"/>
<dbReference type="InterPro" id="IPR051225">
    <property type="entry name" value="NAD(P)_epim/dehydratase"/>
</dbReference>
<dbReference type="AlphaFoldDB" id="A0A540VEC2"/>
<evidence type="ECO:0000313" key="3">
    <source>
        <dbReference type="EMBL" id="TQE95087.1"/>
    </source>
</evidence>
<dbReference type="Proteomes" id="UP000317371">
    <property type="component" value="Unassembled WGS sequence"/>
</dbReference>
<keyword evidence="4" id="KW-1185">Reference proteome</keyword>
<dbReference type="OrthoDB" id="9779902at2"/>
<dbReference type="RefSeq" id="WP_141610764.1">
    <property type="nucleotide sequence ID" value="NZ_VIGC02000017.1"/>
</dbReference>
<gene>
    <name evidence="3" type="ORF">FKZ61_14005</name>
</gene>
<evidence type="ECO:0000313" key="4">
    <source>
        <dbReference type="Proteomes" id="UP000317371"/>
    </source>
</evidence>
<dbReference type="InterPro" id="IPR001509">
    <property type="entry name" value="Epimerase_deHydtase"/>
</dbReference>
<organism evidence="3 4">
    <name type="scientific">Litorilinea aerophila</name>
    <dbReference type="NCBI Taxonomy" id="1204385"/>
    <lineage>
        <taxon>Bacteria</taxon>
        <taxon>Bacillati</taxon>
        <taxon>Chloroflexota</taxon>
        <taxon>Caldilineae</taxon>
        <taxon>Caldilineales</taxon>
        <taxon>Caldilineaceae</taxon>
        <taxon>Litorilinea</taxon>
    </lineage>
</organism>
<accession>A0A540VEC2</accession>
<sequence>MRKKAILITGASGEVGHALVKQLSQSGNHLLLTLDLQPLPPEIQGLSTHVQGDLLDTHLLARLVSEFDIEVIYHLAALLSTRSEVTPEMAHQINVEGTLGLLRLATEQSQWRNRSIQFIFPSSIAIYGMPDRESKQLYQRVREFEWNQPRTMYGCNKLYCEMLGIYYSRHYRQLAAQQPVTIDFRCVRFPGLISAFTLPSGGTSDYGPEMIHAAAKGEPYACFVRPEARIPFMAMPDAVHALLQLGQAPRERLTRLVYNVTSFSLSAGQIRERVLQAFPDAQITFAPDPKREAIIDSWPADLDDSAARVDWGWQPQYDVDRAFQEYLFPNIQARYRRSPQGGGN</sequence>
<feature type="domain" description="NAD-dependent epimerase/dehydratase" evidence="2">
    <location>
        <begin position="6"/>
        <end position="260"/>
    </location>
</feature>
<dbReference type="Pfam" id="PF01370">
    <property type="entry name" value="Epimerase"/>
    <property type="match status" value="1"/>
</dbReference>
<dbReference type="EMBL" id="VIGC01000017">
    <property type="protein sequence ID" value="TQE95087.1"/>
    <property type="molecule type" value="Genomic_DNA"/>
</dbReference>
<reference evidence="3 4" key="1">
    <citation type="submission" date="2019-06" db="EMBL/GenBank/DDBJ databases">
        <title>Genome sequence of Litorilinea aerophila BAA-2444.</title>
        <authorList>
            <person name="Maclea K.S."/>
            <person name="Maurais E.G."/>
            <person name="Iannazzi L.C."/>
        </authorList>
    </citation>
    <scope>NUCLEOTIDE SEQUENCE [LARGE SCALE GENOMIC DNA]</scope>
    <source>
        <strain evidence="3 4">ATCC BAA-2444</strain>
    </source>
</reference>
<dbReference type="PANTHER" id="PTHR42687:SF1">
    <property type="entry name" value="L-THREONINE 3-DEHYDROGENASE, MITOCHONDRIAL"/>
    <property type="match status" value="1"/>
</dbReference>
<protein>
    <submittedName>
        <fullName evidence="3">NAD-dependent epimerase/dehydratase family protein</fullName>
    </submittedName>
</protein>
<dbReference type="GO" id="GO:0008743">
    <property type="term" value="F:L-threonine 3-dehydrogenase activity"/>
    <property type="evidence" value="ECO:0007669"/>
    <property type="project" value="TreeGrafter"/>
</dbReference>
<dbReference type="InterPro" id="IPR036291">
    <property type="entry name" value="NAD(P)-bd_dom_sf"/>
</dbReference>